<evidence type="ECO:0000256" key="4">
    <source>
        <dbReference type="ARBA" id="ARBA00022989"/>
    </source>
</evidence>
<feature type="transmembrane region" description="Helical" evidence="7">
    <location>
        <begin position="133"/>
        <end position="151"/>
    </location>
</feature>
<feature type="transmembrane region" description="Helical" evidence="7">
    <location>
        <begin position="372"/>
        <end position="395"/>
    </location>
</feature>
<evidence type="ECO:0000256" key="3">
    <source>
        <dbReference type="ARBA" id="ARBA00022692"/>
    </source>
</evidence>
<keyword evidence="5 7" id="KW-0472">Membrane</keyword>
<feature type="transmembrane region" description="Helical" evidence="7">
    <location>
        <begin position="342"/>
        <end position="360"/>
    </location>
</feature>
<feature type="transmembrane region" description="Helical" evidence="7">
    <location>
        <begin position="158"/>
        <end position="179"/>
    </location>
</feature>
<dbReference type="InterPro" id="IPR002293">
    <property type="entry name" value="AA/rel_permease1"/>
</dbReference>
<dbReference type="GO" id="GO:0005886">
    <property type="term" value="C:plasma membrane"/>
    <property type="evidence" value="ECO:0007669"/>
    <property type="project" value="UniProtKB-SubCell"/>
</dbReference>
<comment type="subcellular location">
    <subcellularLocation>
        <location evidence="1">Cell membrane</location>
        <topology evidence="1">Multi-pass membrane protein</topology>
    </subcellularLocation>
</comment>
<dbReference type="Pfam" id="PF13520">
    <property type="entry name" value="AA_permease_2"/>
    <property type="match status" value="1"/>
</dbReference>
<feature type="transmembrane region" description="Helical" evidence="7">
    <location>
        <begin position="199"/>
        <end position="217"/>
    </location>
</feature>
<dbReference type="PANTHER" id="PTHR42770:SF16">
    <property type="entry name" value="AMINO ACID PERMEASE"/>
    <property type="match status" value="1"/>
</dbReference>
<evidence type="ECO:0000256" key="1">
    <source>
        <dbReference type="ARBA" id="ARBA00004651"/>
    </source>
</evidence>
<dbReference type="AlphaFoldDB" id="Q84F33"/>
<name>Q84F33_STRVF</name>
<dbReference type="PIRSF" id="PIRSF006060">
    <property type="entry name" value="AA_transporter"/>
    <property type="match status" value="1"/>
</dbReference>
<evidence type="ECO:0000256" key="5">
    <source>
        <dbReference type="ARBA" id="ARBA00023136"/>
    </source>
</evidence>
<reference evidence="8" key="1">
    <citation type="journal article" date="1997" name="Arch. Biochem. Biophys.">
        <title>Purification and characterization of isobutylamine N-hydroxylase from the valanimycin producer Streptomyces viridifaciens MG456-hF10.</title>
        <authorList>
            <person name="Parry R.J."/>
            <person name="Li W."/>
        </authorList>
    </citation>
    <scope>NUCLEOTIDE SEQUENCE</scope>
    <source>
        <strain evidence="8">MG456-hf10</strain>
    </source>
</reference>
<dbReference type="Gene3D" id="1.20.1740.10">
    <property type="entry name" value="Amino acid/polyamine transporter I"/>
    <property type="match status" value="1"/>
</dbReference>
<feature type="transmembrane region" description="Helical" evidence="7">
    <location>
        <begin position="21"/>
        <end position="42"/>
    </location>
</feature>
<proteinExistence type="predicted"/>
<dbReference type="GO" id="GO:0022857">
    <property type="term" value="F:transmembrane transporter activity"/>
    <property type="evidence" value="ECO:0007669"/>
    <property type="project" value="InterPro"/>
</dbReference>
<dbReference type="InterPro" id="IPR050367">
    <property type="entry name" value="APC_superfamily"/>
</dbReference>
<keyword evidence="4 7" id="KW-1133">Transmembrane helix</keyword>
<reference evidence="8" key="4">
    <citation type="journal article" date="2002" name="Mol. Microbiol.">
        <title>Molecular characterization and analysis of the biosynthetic gene cluster for the azoxy antibiotic valanimycin.</title>
        <authorList>
            <person name="Garg R.P."/>
            <person name="Ma Y."/>
            <person name="Hoyt J.C."/>
            <person name="Parry R.J."/>
        </authorList>
    </citation>
    <scope>NUCLEOTIDE SEQUENCE</scope>
    <source>
        <strain evidence="8">MG456-hf10</strain>
    </source>
</reference>
<evidence type="ECO:0000256" key="2">
    <source>
        <dbReference type="ARBA" id="ARBA00022475"/>
    </source>
</evidence>
<feature type="transmembrane region" description="Helical" evidence="7">
    <location>
        <begin position="238"/>
        <end position="264"/>
    </location>
</feature>
<dbReference type="PANTHER" id="PTHR42770">
    <property type="entry name" value="AMINO ACID TRANSPORTER-RELATED"/>
    <property type="match status" value="1"/>
</dbReference>
<keyword evidence="3 7" id="KW-0812">Transmembrane</keyword>
<keyword evidence="2" id="KW-1003">Cell membrane</keyword>
<protein>
    <submittedName>
        <fullName evidence="8">Amino acid permease</fullName>
    </submittedName>
</protein>
<evidence type="ECO:0000256" key="6">
    <source>
        <dbReference type="SAM" id="MobiDB-lite"/>
    </source>
</evidence>
<evidence type="ECO:0000256" key="7">
    <source>
        <dbReference type="SAM" id="Phobius"/>
    </source>
</evidence>
<dbReference type="EMBL" id="AY116644">
    <property type="protein sequence ID" value="AAN10241.1"/>
    <property type="molecule type" value="Genomic_DNA"/>
</dbReference>
<organism evidence="8">
    <name type="scientific">Streptomyces viridifaciens</name>
    <dbReference type="NCBI Taxonomy" id="48665"/>
    <lineage>
        <taxon>Bacteria</taxon>
        <taxon>Bacillati</taxon>
        <taxon>Actinomycetota</taxon>
        <taxon>Actinomycetes</taxon>
        <taxon>Kitasatosporales</taxon>
        <taxon>Streptomycetaceae</taxon>
        <taxon>Streptomyces</taxon>
    </lineage>
</organism>
<feature type="transmembrane region" description="Helical" evidence="7">
    <location>
        <begin position="54"/>
        <end position="73"/>
    </location>
</feature>
<feature type="region of interest" description="Disordered" evidence="6">
    <location>
        <begin position="476"/>
        <end position="508"/>
    </location>
</feature>
<reference evidence="8" key="2">
    <citation type="journal article" date="1997" name="J. Bacteriol.">
        <title>Cloning, analysis, and overexpression of the gene encoding isobutylamine N-hydroxylase from the valanimycin producer, Streptomyces viridifaciens.</title>
        <authorList>
            <person name="Parry R.J."/>
            <person name="Li W."/>
            <person name="Cooper H.N."/>
        </authorList>
    </citation>
    <scope>NUCLEOTIDE SEQUENCE</scope>
    <source>
        <strain evidence="8">MG456-hf10</strain>
    </source>
</reference>
<feature type="transmembrane region" description="Helical" evidence="7">
    <location>
        <begin position="443"/>
        <end position="463"/>
    </location>
</feature>
<accession>Q84F33</accession>
<feature type="transmembrane region" description="Helical" evidence="7">
    <location>
        <begin position="101"/>
        <end position="121"/>
    </location>
</feature>
<feature type="transmembrane region" description="Helical" evidence="7">
    <location>
        <begin position="402"/>
        <end position="423"/>
    </location>
</feature>
<reference evidence="8" key="3">
    <citation type="journal article" date="2000" name="Microbiology">
        <title>A novel valanimycin-resistance determinant (vlmF) from Streptomyces viridifaciens MG456-hF10.</title>
        <authorList>
            <person name="Ma Y."/>
            <person name="Patel J."/>
            <person name="Parry R.J."/>
        </authorList>
    </citation>
    <scope>NUCLEOTIDE SEQUENCE</scope>
    <source>
        <strain evidence="8">MG456-hf10</strain>
    </source>
</reference>
<sequence>MASTSSDRSSGTFVRTLTTSKIVFIVIAAAAPLAAMVFTVPLSFSLGIGPGVPVMFAFAGLTLLCFTSGYAAISREISGSGGFYSHIAHGLGRRPAVGSGLIAVVSYNAVTIGVLGAFAYFTQSVAADHGLHLHWAGWAAAGLLFVGTMGYRDAELSARVLAVLMVCEIVILLALDLSILIRHGFAALPGASFSPHSMLAPGIGVSVMFAFASFIGFESASLYGEEAKNPGRSVPRATVIAVLVVSAFYAFTSWVTVGAVGPARVQQEAMHHLGDLYFGLGDSYLGPAATTVMQLLLCTSLLASWLALHNAANRYMYALGGDRVLPGWLHRVHPRHASVHRASLVQTAISSGVVLVYAAAGLDPYVNMSTSMVGLGTLGVIVLQALASVAVLGYFRHRPRHWWNTAVAPVLGAVGLIIATVLVVRNFGVLTGTSNPVVTSLPWVLVGAWVIGFAQAWRMCVVAPHRYQRLGRTSGEPAAALGPVTTGSSPVSDAEADSPGGWERTPTA</sequence>
<evidence type="ECO:0000313" key="8">
    <source>
        <dbReference type="EMBL" id="AAN10241.1"/>
    </source>
</evidence>
<feature type="transmembrane region" description="Helical" evidence="7">
    <location>
        <begin position="284"/>
        <end position="308"/>
    </location>
</feature>